<dbReference type="PANTHER" id="PTHR32432">
    <property type="entry name" value="CELL DIVISION PROTEIN FTSA-RELATED"/>
    <property type="match status" value="1"/>
</dbReference>
<evidence type="ECO:0000256" key="5">
    <source>
        <dbReference type="HAMAP-Rule" id="MF_02033"/>
    </source>
</evidence>
<proteinExistence type="inferred from homology"/>
<dbReference type="HAMAP" id="MF_02033">
    <property type="entry name" value="FtsA"/>
    <property type="match status" value="1"/>
</dbReference>
<keyword evidence="2 5" id="KW-0132">Cell division</keyword>
<dbReference type="Proteomes" id="UP000481252">
    <property type="component" value="Unassembled WGS sequence"/>
</dbReference>
<sequence>MSLLGGPKDGSAHRSGIVTVLDVGSSKVCCVVAKLKPAPESQLLRGRTHQAKVIGIGHQKSQGVKSGVVVDLDRAEHAVRLAVDAAERMAGLTVDSLIVNLTAGRLKSETFSATINLGGHEASAGDIKRVLAAGAKQALKAEREVVHSLPVAFSLDAERGVRDPRGMVGDTLGVDMHVLTGDSAPLRNLELCINRSHLSVERMVATPYASGLAALVDDELEMGAACIDMGGGTTTISLFADGKFVYADAIPVGGSHVTMDMAKGLSTRLDDAERLKVMHGSALPGSADDRDLVTVQPIGADDTEVPLQVPRSVMTRIIRARIEETLEILRDRLNKSGYGNAAGKRVVLTGGASQLAGLPEAARRILGRNVRIGRPLGVAGLPEAAKGPAFATAVGLLIYPQVAGFEINKTSGISGLRMTGTGGKLHRMSQWLRDSF</sequence>
<dbReference type="GO" id="GO:0032153">
    <property type="term" value="C:cell division site"/>
    <property type="evidence" value="ECO:0007669"/>
    <property type="project" value="UniProtKB-UniRule"/>
</dbReference>
<dbReference type="InterPro" id="IPR043129">
    <property type="entry name" value="ATPase_NBD"/>
</dbReference>
<dbReference type="Pfam" id="PF02491">
    <property type="entry name" value="SHS2_FTSA"/>
    <property type="match status" value="1"/>
</dbReference>
<dbReference type="PIRSF" id="PIRSF003101">
    <property type="entry name" value="FtsA"/>
    <property type="match status" value="1"/>
</dbReference>
<dbReference type="EMBL" id="JAAKZG010000003">
    <property type="protein sequence ID" value="NGN40988.1"/>
    <property type="molecule type" value="Genomic_DNA"/>
</dbReference>
<evidence type="ECO:0000256" key="2">
    <source>
        <dbReference type="ARBA" id="ARBA00022618"/>
    </source>
</evidence>
<keyword evidence="3 5" id="KW-0472">Membrane</keyword>
<keyword evidence="9" id="KW-1185">Reference proteome</keyword>
<evidence type="ECO:0000256" key="6">
    <source>
        <dbReference type="PIRNR" id="PIRNR003101"/>
    </source>
</evidence>
<feature type="domain" description="SHS2" evidence="7">
    <location>
        <begin position="18"/>
        <end position="214"/>
    </location>
</feature>
<organism evidence="8 9">
    <name type="scientific">Mesorhizobium zhangyense</name>
    <dbReference type="NCBI Taxonomy" id="1776730"/>
    <lineage>
        <taxon>Bacteria</taxon>
        <taxon>Pseudomonadati</taxon>
        <taxon>Pseudomonadota</taxon>
        <taxon>Alphaproteobacteria</taxon>
        <taxon>Hyphomicrobiales</taxon>
        <taxon>Phyllobacteriaceae</taxon>
        <taxon>Mesorhizobium</taxon>
    </lineage>
</organism>
<gene>
    <name evidence="5 8" type="primary">ftsA</name>
    <name evidence="8" type="ORF">G6N74_07920</name>
</gene>
<dbReference type="CDD" id="cd24048">
    <property type="entry name" value="ASKHA_NBD_FtsA"/>
    <property type="match status" value="1"/>
</dbReference>
<evidence type="ECO:0000313" key="9">
    <source>
        <dbReference type="Proteomes" id="UP000481252"/>
    </source>
</evidence>
<dbReference type="SMART" id="SM00842">
    <property type="entry name" value="FtsA"/>
    <property type="match status" value="1"/>
</dbReference>
<dbReference type="GO" id="GO:0009898">
    <property type="term" value="C:cytoplasmic side of plasma membrane"/>
    <property type="evidence" value="ECO:0007669"/>
    <property type="project" value="UniProtKB-UniRule"/>
</dbReference>
<evidence type="ECO:0000313" key="8">
    <source>
        <dbReference type="EMBL" id="NGN40988.1"/>
    </source>
</evidence>
<dbReference type="Pfam" id="PF14450">
    <property type="entry name" value="FtsA"/>
    <property type="match status" value="1"/>
</dbReference>
<evidence type="ECO:0000256" key="1">
    <source>
        <dbReference type="ARBA" id="ARBA00022475"/>
    </source>
</evidence>
<protein>
    <recommendedName>
        <fullName evidence="5 6">Cell division protein FtsA</fullName>
    </recommendedName>
</protein>
<name>A0A7C9VCA5_9HYPH</name>
<evidence type="ECO:0000256" key="4">
    <source>
        <dbReference type="ARBA" id="ARBA00023306"/>
    </source>
</evidence>
<dbReference type="PANTHER" id="PTHR32432:SF4">
    <property type="entry name" value="CELL DIVISION PROTEIN FTSA"/>
    <property type="match status" value="1"/>
</dbReference>
<dbReference type="Gene3D" id="3.30.420.40">
    <property type="match status" value="2"/>
</dbReference>
<keyword evidence="4 5" id="KW-0131">Cell cycle</keyword>
<dbReference type="SUPFAM" id="SSF53067">
    <property type="entry name" value="Actin-like ATPase domain"/>
    <property type="match status" value="2"/>
</dbReference>
<keyword evidence="1 5" id="KW-1003">Cell membrane</keyword>
<reference evidence="8 9" key="1">
    <citation type="submission" date="2020-02" db="EMBL/GenBank/DDBJ databases">
        <title>Genome sequence of the type strain CGMCC 1.15528 of Mesorhizobium zhangyense.</title>
        <authorList>
            <person name="Gao J."/>
            <person name="Sun J."/>
        </authorList>
    </citation>
    <scope>NUCLEOTIDE SEQUENCE [LARGE SCALE GENOMIC DNA]</scope>
    <source>
        <strain evidence="8 9">CGMCC 1.15528</strain>
    </source>
</reference>
<evidence type="ECO:0000256" key="3">
    <source>
        <dbReference type="ARBA" id="ARBA00023136"/>
    </source>
</evidence>
<comment type="caution">
    <text evidence="8">The sequence shown here is derived from an EMBL/GenBank/DDBJ whole genome shotgun (WGS) entry which is preliminary data.</text>
</comment>
<dbReference type="GO" id="GO:0043093">
    <property type="term" value="P:FtsZ-dependent cytokinesis"/>
    <property type="evidence" value="ECO:0007669"/>
    <property type="project" value="UniProtKB-UniRule"/>
</dbReference>
<dbReference type="AlphaFoldDB" id="A0A7C9VCA5"/>
<evidence type="ECO:0000259" key="7">
    <source>
        <dbReference type="SMART" id="SM00842"/>
    </source>
</evidence>
<dbReference type="InterPro" id="IPR003494">
    <property type="entry name" value="SHS2_FtsA"/>
</dbReference>
<accession>A0A7C9VCA5</accession>
<dbReference type="InterPro" id="IPR020823">
    <property type="entry name" value="Cell_div_FtsA"/>
</dbReference>
<dbReference type="RefSeq" id="WP_165116096.1">
    <property type="nucleotide sequence ID" value="NZ_JAAKZG010000003.1"/>
</dbReference>
<comment type="function">
    <text evidence="5 6">Cell division protein that is involved in the assembly of the Z ring. May serve as a membrane anchor for the Z ring.</text>
</comment>
<comment type="subcellular location">
    <subcellularLocation>
        <location evidence="5">Cell membrane</location>
        <topology evidence="5">Peripheral membrane protein</topology>
        <orientation evidence="5">Cytoplasmic side</orientation>
    </subcellularLocation>
    <text evidence="5">Localizes to the Z ring in an FtsZ-dependent manner. Targeted to the membrane through a conserved C-terminal amphipathic helix.</text>
</comment>
<comment type="subunit">
    <text evidence="5">Self-interacts. Interacts with FtsZ.</text>
</comment>
<comment type="similarity">
    <text evidence="5 6">Belongs to the FtsA/MreB family.</text>
</comment>
<dbReference type="NCBIfam" id="TIGR01174">
    <property type="entry name" value="ftsA"/>
    <property type="match status" value="1"/>
</dbReference>
<dbReference type="InterPro" id="IPR050696">
    <property type="entry name" value="FtsA/MreB"/>
</dbReference>